<dbReference type="InterPro" id="IPR003148">
    <property type="entry name" value="RCK_N"/>
</dbReference>
<keyword evidence="3" id="KW-0633">Potassium transport</keyword>
<reference evidence="16" key="1">
    <citation type="submission" date="2014-03" db="EMBL/GenBank/DDBJ databases">
        <authorList>
            <person name="Aksoy S."/>
            <person name="Warren W."/>
            <person name="Wilson R.K."/>
        </authorList>
    </citation>
    <scope>NUCLEOTIDE SEQUENCE [LARGE SCALE GENOMIC DNA]</scope>
    <source>
        <strain evidence="16">IAEA</strain>
    </source>
</reference>
<evidence type="ECO:0000256" key="5">
    <source>
        <dbReference type="ARBA" id="ARBA00022826"/>
    </source>
</evidence>
<evidence type="ECO:0000259" key="14">
    <source>
        <dbReference type="PROSITE" id="PS51201"/>
    </source>
</evidence>
<dbReference type="InterPro" id="IPR013099">
    <property type="entry name" value="K_chnl_dom"/>
</dbReference>
<dbReference type="Proteomes" id="UP000091820">
    <property type="component" value="Unassembled WGS sequence"/>
</dbReference>
<dbReference type="InterPro" id="IPR047871">
    <property type="entry name" value="K_chnl_Slo-like"/>
</dbReference>
<evidence type="ECO:0000256" key="3">
    <source>
        <dbReference type="ARBA" id="ARBA00022538"/>
    </source>
</evidence>
<comment type="catalytic activity">
    <reaction evidence="11">
        <text>K(+)(in) = K(+)(out)</text>
        <dbReference type="Rhea" id="RHEA:29463"/>
        <dbReference type="ChEBI" id="CHEBI:29103"/>
    </reaction>
</comment>
<dbReference type="GO" id="GO:0005886">
    <property type="term" value="C:plasma membrane"/>
    <property type="evidence" value="ECO:0007669"/>
    <property type="project" value="TreeGrafter"/>
</dbReference>
<dbReference type="PANTHER" id="PTHR10027">
    <property type="entry name" value="CALCIUM-ACTIVATED POTASSIUM CHANNEL ALPHA CHAIN"/>
    <property type="match status" value="1"/>
</dbReference>
<comment type="subcellular location">
    <subcellularLocation>
        <location evidence="1">Membrane</location>
        <topology evidence="1">Multi-pass membrane protein</topology>
    </subcellularLocation>
</comment>
<keyword evidence="10" id="KW-0407">Ion channel</keyword>
<keyword evidence="4 13" id="KW-0812">Transmembrane</keyword>
<dbReference type="PROSITE" id="PS51201">
    <property type="entry name" value="RCK_N"/>
    <property type="match status" value="1"/>
</dbReference>
<reference evidence="15" key="2">
    <citation type="submission" date="2020-05" db="UniProtKB">
        <authorList>
            <consortium name="EnsemblMetazoa"/>
        </authorList>
    </citation>
    <scope>IDENTIFICATION</scope>
    <source>
        <strain evidence="15">IAEA</strain>
    </source>
</reference>
<proteinExistence type="predicted"/>
<dbReference type="Gene3D" id="1.10.287.70">
    <property type="match status" value="1"/>
</dbReference>
<feature type="compositionally biased region" description="Polar residues" evidence="12">
    <location>
        <begin position="660"/>
        <end position="669"/>
    </location>
</feature>
<feature type="region of interest" description="Disordered" evidence="12">
    <location>
        <begin position="629"/>
        <end position="690"/>
    </location>
</feature>
<evidence type="ECO:0000256" key="10">
    <source>
        <dbReference type="ARBA" id="ARBA00023303"/>
    </source>
</evidence>
<feature type="compositionally biased region" description="Low complexity" evidence="12">
    <location>
        <begin position="524"/>
        <end position="551"/>
    </location>
</feature>
<dbReference type="Pfam" id="PF07885">
    <property type="entry name" value="Ion_trans_2"/>
    <property type="match status" value="1"/>
</dbReference>
<evidence type="ECO:0000256" key="9">
    <source>
        <dbReference type="ARBA" id="ARBA00023136"/>
    </source>
</evidence>
<dbReference type="Gene3D" id="3.40.50.720">
    <property type="entry name" value="NAD(P)-binding Rossmann-like Domain"/>
    <property type="match status" value="1"/>
</dbReference>
<dbReference type="FunFam" id="3.40.50.720:FF:000011">
    <property type="entry name" value="Potassium channel subfamily T member 1"/>
    <property type="match status" value="1"/>
</dbReference>
<sequence>MKMWIMIITTMEIRVRVEYYVNENTFKERLQLYFIKNQRSSLRIRIADLIFKLLACIFYSCVVSNKTEFLASAELTEEEFQENPIINWEAILWVNRPTVLWAVQLILALVSLTEAVLLTYLGYKGNIWQQILSFHFILELITTIPFALTILWPPLRNLFIPIFLNCWLAKRSLENIVCGIQHFQRAGHRHLNLFQSTYYVVVTFSTVGYGDFVPDIWPSQLYMVIMICVALIVLPTQFEQLAFTWMERQKLGGSYSSHRAQSEKHVVVCSTTLHADTIMDFLNEFYAHPLLQDHYVVLLSPMELDTTMRMILQVPIWAQRVIYIQGSCLKDGDLARARMNEAEACFILAARNYADKTAADEHTILRSWAVKDFAPNVPQYVQIFRPEHKLHVKFAEHVVCEDEFKYALLANNCTCPGASTEGQQSPEEWHRLYGKCSGNEIYHIVLGDSRFFGEYEGKSFTYASFHSHRKYGVALVGVRPAELPEFYEDTILLNPGPRHIMKKDDTCYYMSITKEENSAFVVNQNQQQQNSDTNTAKETTTMTTTANDNPTSVIISDSKPNSKDTTVTSTNATYLSTATTTTSTTTSTNASLAINLCGGSGPAFHSSLANTLGIGTGTSIPTGNHLDVPQTGNPNLLSPDILNQRRGSRRPSILPVPDMFTSSSFSITGNEDGDEGDESDDEVEDDVPWRSPSEKIAEIVFYINDINPIDHSCLGGHFPQSRTYSLIVSSSEDSNLRGCCCNSSSCQNSGSHTTHTFSRHLQKMKKSYSCDSDCARRSATYDNGYRIMAIPQAQINSTVPTATGAVVTLHGGQQQQLYDTCCSCSTTSSVAPASTATAATFTTVSHHQRMTAQTTLSSSGSIQATRPIWAADYSGIVKGFPPVSPFIGVSPTLCYLLKEKKPLCCLQLAQVCEHCSYRNAKEYQWQNKTIILAADYASNGIYNFIIPLRAHFRSKTSLNPIILLLERRPDVAFLDALSYFPLVYWMLGSIDCLDDLLRAGITLAESVVVVNKELSNSAEEDSLADYSFPALKA</sequence>
<protein>
    <recommendedName>
        <fullName evidence="14">RCK N-terminal domain-containing protein</fullName>
    </recommendedName>
</protein>
<dbReference type="Pfam" id="PF22614">
    <property type="entry name" value="Slo-like_RCK"/>
    <property type="match status" value="2"/>
</dbReference>
<evidence type="ECO:0000313" key="15">
    <source>
        <dbReference type="EnsemblMetazoa" id="GBRI042951-PA"/>
    </source>
</evidence>
<keyword evidence="8" id="KW-0406">Ion transport</keyword>
<feature type="compositionally biased region" description="Acidic residues" evidence="12">
    <location>
        <begin position="671"/>
        <end position="686"/>
    </location>
</feature>
<feature type="region of interest" description="Disordered" evidence="12">
    <location>
        <begin position="524"/>
        <end position="567"/>
    </location>
</feature>
<evidence type="ECO:0000256" key="6">
    <source>
        <dbReference type="ARBA" id="ARBA00022958"/>
    </source>
</evidence>
<dbReference type="PANTHER" id="PTHR10027:SF10">
    <property type="entry name" value="SLOWPOKE 2, ISOFORM D"/>
    <property type="match status" value="1"/>
</dbReference>
<feature type="transmembrane region" description="Helical" evidence="13">
    <location>
        <begin position="132"/>
        <end position="152"/>
    </location>
</feature>
<dbReference type="Pfam" id="PF03493">
    <property type="entry name" value="BK_channel_a"/>
    <property type="match status" value="1"/>
</dbReference>
<organism evidence="15 16">
    <name type="scientific">Glossina brevipalpis</name>
    <dbReference type="NCBI Taxonomy" id="37001"/>
    <lineage>
        <taxon>Eukaryota</taxon>
        <taxon>Metazoa</taxon>
        <taxon>Ecdysozoa</taxon>
        <taxon>Arthropoda</taxon>
        <taxon>Hexapoda</taxon>
        <taxon>Insecta</taxon>
        <taxon>Pterygota</taxon>
        <taxon>Neoptera</taxon>
        <taxon>Endopterygota</taxon>
        <taxon>Diptera</taxon>
        <taxon>Brachycera</taxon>
        <taxon>Muscomorpha</taxon>
        <taxon>Hippoboscoidea</taxon>
        <taxon>Glossinidae</taxon>
        <taxon>Glossina</taxon>
    </lineage>
</organism>
<keyword evidence="9 13" id="KW-0472">Membrane</keyword>
<dbReference type="GO" id="GO:0005228">
    <property type="term" value="F:intracellular sodium-activated potassium channel activity"/>
    <property type="evidence" value="ECO:0007669"/>
    <property type="project" value="TreeGrafter"/>
</dbReference>
<evidence type="ECO:0000256" key="13">
    <source>
        <dbReference type="SAM" id="Phobius"/>
    </source>
</evidence>
<feature type="transmembrane region" description="Helical" evidence="13">
    <location>
        <begin position="99"/>
        <end position="120"/>
    </location>
</feature>
<dbReference type="VEuPathDB" id="VectorBase:GBRI042951"/>
<keyword evidence="16" id="KW-1185">Reference proteome</keyword>
<accession>A0A1A9X3G3</accession>
<evidence type="ECO:0000313" key="16">
    <source>
        <dbReference type="Proteomes" id="UP000091820"/>
    </source>
</evidence>
<evidence type="ECO:0000256" key="4">
    <source>
        <dbReference type="ARBA" id="ARBA00022692"/>
    </source>
</evidence>
<keyword evidence="6" id="KW-0630">Potassium</keyword>
<dbReference type="FunFam" id="3.40.50.720:FF:000034">
    <property type="entry name" value="Potassium channel subfamily T member 1"/>
    <property type="match status" value="1"/>
</dbReference>
<evidence type="ECO:0000256" key="11">
    <source>
        <dbReference type="ARBA" id="ARBA00034430"/>
    </source>
</evidence>
<evidence type="ECO:0000256" key="7">
    <source>
        <dbReference type="ARBA" id="ARBA00022989"/>
    </source>
</evidence>
<evidence type="ECO:0000256" key="12">
    <source>
        <dbReference type="SAM" id="MobiDB-lite"/>
    </source>
</evidence>
<dbReference type="EnsemblMetazoa" id="GBRI042951-RA">
    <property type="protein sequence ID" value="GBRI042951-PA"/>
    <property type="gene ID" value="GBRI042951"/>
</dbReference>
<feature type="transmembrane region" description="Helical" evidence="13">
    <location>
        <begin position="46"/>
        <end position="65"/>
    </location>
</feature>
<dbReference type="AlphaFoldDB" id="A0A1A9X3G3"/>
<keyword evidence="5" id="KW-0631">Potassium channel</keyword>
<keyword evidence="2" id="KW-0813">Transport</keyword>
<dbReference type="InterPro" id="IPR003929">
    <property type="entry name" value="K_chnl_BK_asu"/>
</dbReference>
<dbReference type="GO" id="GO:0015271">
    <property type="term" value="F:outward rectifier potassium channel activity"/>
    <property type="evidence" value="ECO:0007669"/>
    <property type="project" value="TreeGrafter"/>
</dbReference>
<feature type="compositionally biased region" description="Polar residues" evidence="12">
    <location>
        <begin position="552"/>
        <end position="567"/>
    </location>
</feature>
<name>A0A1A9X3G3_9MUSC</name>
<evidence type="ECO:0000256" key="8">
    <source>
        <dbReference type="ARBA" id="ARBA00023065"/>
    </source>
</evidence>
<feature type="domain" description="RCK N-terminal" evidence="14">
    <location>
        <begin position="263"/>
        <end position="399"/>
    </location>
</feature>
<keyword evidence="7 13" id="KW-1133">Transmembrane helix</keyword>
<dbReference type="FunFam" id="1.10.287.70:FF:000058">
    <property type="entry name" value="Potassium sodium-activated channel subfamily T member 2"/>
    <property type="match status" value="1"/>
</dbReference>
<dbReference type="SUPFAM" id="SSF81324">
    <property type="entry name" value="Voltage-gated potassium channels"/>
    <property type="match status" value="1"/>
</dbReference>
<evidence type="ECO:0000256" key="1">
    <source>
        <dbReference type="ARBA" id="ARBA00004141"/>
    </source>
</evidence>
<evidence type="ECO:0000256" key="2">
    <source>
        <dbReference type="ARBA" id="ARBA00022448"/>
    </source>
</evidence>